<keyword evidence="2 12" id="KW-0678">Repressor</keyword>
<dbReference type="NCBIfam" id="TIGR00498">
    <property type="entry name" value="lexA"/>
    <property type="match status" value="1"/>
</dbReference>
<dbReference type="PANTHER" id="PTHR33516">
    <property type="entry name" value="LEXA REPRESSOR"/>
    <property type="match status" value="1"/>
</dbReference>
<evidence type="ECO:0000256" key="13">
    <source>
        <dbReference type="RuleBase" id="RU003991"/>
    </source>
</evidence>
<name>A0ABM8ELB7_9BACT</name>
<evidence type="ECO:0000256" key="7">
    <source>
        <dbReference type="ARBA" id="ARBA00023015"/>
    </source>
</evidence>
<dbReference type="Proteomes" id="UP001317705">
    <property type="component" value="Chromosome"/>
</dbReference>
<evidence type="ECO:0000313" key="16">
    <source>
        <dbReference type="EMBL" id="BDV43004.1"/>
    </source>
</evidence>
<dbReference type="CDD" id="cd06529">
    <property type="entry name" value="S24_LexA-like"/>
    <property type="match status" value="1"/>
</dbReference>
<sequence length="202" mass="22100">MEELTSRQQEVLHFIETSLERHGYPPTLREIAAHLRINGTLGVMKHLAALEKKGYIQRDAGSSRGISLVGRAATPSATLPIVGVVRAGALQPAIEDVEGYLAIDQAQLKGGQFFLRVKGDSMINAAILDRDLALIRPQPTAENNDIVVAMIDGEATLKVFYRERGQIRLQPRNPNMAPIIVREGEGEVTIVGKVVGIFRTLE</sequence>
<evidence type="ECO:0000256" key="9">
    <source>
        <dbReference type="ARBA" id="ARBA00023163"/>
    </source>
</evidence>
<keyword evidence="5 12" id="KW-0378">Hydrolase</keyword>
<evidence type="ECO:0000256" key="2">
    <source>
        <dbReference type="ARBA" id="ARBA00022491"/>
    </source>
</evidence>
<organism evidence="16 17">
    <name type="scientific">Geotalea uraniireducens</name>
    <dbReference type="NCBI Taxonomy" id="351604"/>
    <lineage>
        <taxon>Bacteria</taxon>
        <taxon>Pseudomonadati</taxon>
        <taxon>Thermodesulfobacteriota</taxon>
        <taxon>Desulfuromonadia</taxon>
        <taxon>Geobacterales</taxon>
        <taxon>Geobacteraceae</taxon>
        <taxon>Geotalea</taxon>
    </lineage>
</organism>
<reference evidence="16 17" key="1">
    <citation type="submission" date="2022-12" db="EMBL/GenBank/DDBJ databases">
        <title>Polyphasic characterization of Geotalea uranireducens NIT-SL11 newly isolated from a complex of sewage sludge and microbially reduced graphene oxide.</title>
        <authorList>
            <person name="Xie L."/>
            <person name="Yoshida N."/>
            <person name="Meng L."/>
        </authorList>
    </citation>
    <scope>NUCLEOTIDE SEQUENCE [LARGE SCALE GENOMIC DNA]</scope>
    <source>
        <strain evidence="16 17">NIT-SL11</strain>
    </source>
</reference>
<evidence type="ECO:0000256" key="1">
    <source>
        <dbReference type="ARBA" id="ARBA00007484"/>
    </source>
</evidence>
<protein>
    <recommendedName>
        <fullName evidence="12">LexA repressor</fullName>
        <ecNumber evidence="12">3.4.21.88</ecNumber>
    </recommendedName>
</protein>
<feature type="domain" description="LexA repressor DNA-binding" evidence="15">
    <location>
        <begin position="1"/>
        <end position="65"/>
    </location>
</feature>
<dbReference type="Gene3D" id="1.10.10.10">
    <property type="entry name" value="Winged helix-like DNA-binding domain superfamily/Winged helix DNA-binding domain"/>
    <property type="match status" value="1"/>
</dbReference>
<comment type="subunit">
    <text evidence="12">Homodimer.</text>
</comment>
<dbReference type="EMBL" id="AP027151">
    <property type="protein sequence ID" value="BDV43004.1"/>
    <property type="molecule type" value="Genomic_DNA"/>
</dbReference>
<evidence type="ECO:0000256" key="12">
    <source>
        <dbReference type="HAMAP-Rule" id="MF_00015"/>
    </source>
</evidence>
<evidence type="ECO:0000256" key="6">
    <source>
        <dbReference type="ARBA" id="ARBA00022813"/>
    </source>
</evidence>
<keyword evidence="11 12" id="KW-0742">SOS response</keyword>
<dbReference type="InterPro" id="IPR050077">
    <property type="entry name" value="LexA_repressor"/>
</dbReference>
<dbReference type="InterPro" id="IPR036388">
    <property type="entry name" value="WH-like_DNA-bd_sf"/>
</dbReference>
<dbReference type="PANTHER" id="PTHR33516:SF2">
    <property type="entry name" value="LEXA REPRESSOR-RELATED"/>
    <property type="match status" value="1"/>
</dbReference>
<evidence type="ECO:0000256" key="8">
    <source>
        <dbReference type="ARBA" id="ARBA00023125"/>
    </source>
</evidence>
<dbReference type="Gene3D" id="2.10.109.10">
    <property type="entry name" value="Umud Fragment, subunit A"/>
    <property type="match status" value="1"/>
</dbReference>
<feature type="domain" description="Peptidase S24/S26A/S26B/S26C" evidence="14">
    <location>
        <begin position="80"/>
        <end position="195"/>
    </location>
</feature>
<evidence type="ECO:0000259" key="14">
    <source>
        <dbReference type="Pfam" id="PF00717"/>
    </source>
</evidence>
<gene>
    <name evidence="16" type="primary">lexA1_2</name>
    <name evidence="12" type="synonym">lexA</name>
    <name evidence="16" type="ORF">GURASL_19270</name>
</gene>
<evidence type="ECO:0000256" key="3">
    <source>
        <dbReference type="ARBA" id="ARBA00022705"/>
    </source>
</evidence>
<evidence type="ECO:0000256" key="4">
    <source>
        <dbReference type="ARBA" id="ARBA00022763"/>
    </source>
</evidence>
<dbReference type="SUPFAM" id="SSF46785">
    <property type="entry name" value="Winged helix' DNA-binding domain"/>
    <property type="match status" value="1"/>
</dbReference>
<feature type="DNA-binding region" description="H-T-H motif" evidence="12">
    <location>
        <begin position="28"/>
        <end position="48"/>
    </location>
</feature>
<feature type="site" description="Cleavage; by autolysis" evidence="12">
    <location>
        <begin position="87"/>
        <end position="88"/>
    </location>
</feature>
<dbReference type="Pfam" id="PF00717">
    <property type="entry name" value="Peptidase_S24"/>
    <property type="match status" value="1"/>
</dbReference>
<keyword evidence="4 12" id="KW-0227">DNA damage</keyword>
<accession>A0ABM8ELB7</accession>
<comment type="similarity">
    <text evidence="1 12 13">Belongs to the peptidase S24 family.</text>
</comment>
<keyword evidence="9 12" id="KW-0804">Transcription</keyword>
<dbReference type="InterPro" id="IPR036286">
    <property type="entry name" value="LexA/Signal_pep-like_sf"/>
</dbReference>
<evidence type="ECO:0000259" key="15">
    <source>
        <dbReference type="Pfam" id="PF01726"/>
    </source>
</evidence>
<dbReference type="InterPro" id="IPR006197">
    <property type="entry name" value="Peptidase_S24_LexA"/>
</dbReference>
<keyword evidence="8 12" id="KW-0238">DNA-binding</keyword>
<dbReference type="InterPro" id="IPR015927">
    <property type="entry name" value="Peptidase_S24_S26A/B/C"/>
</dbReference>
<dbReference type="EC" id="3.4.21.88" evidence="12"/>
<dbReference type="InterPro" id="IPR006199">
    <property type="entry name" value="LexA_DNA-bd_dom"/>
</dbReference>
<keyword evidence="17" id="KW-1185">Reference proteome</keyword>
<dbReference type="InterPro" id="IPR036390">
    <property type="entry name" value="WH_DNA-bd_sf"/>
</dbReference>
<keyword evidence="3 12" id="KW-0235">DNA replication</keyword>
<feature type="active site" description="For autocatalytic cleavage activity" evidence="12">
    <location>
        <position position="121"/>
    </location>
</feature>
<dbReference type="InterPro" id="IPR039418">
    <property type="entry name" value="LexA-like"/>
</dbReference>
<keyword evidence="10 12" id="KW-0234">DNA repair</keyword>
<evidence type="ECO:0000256" key="11">
    <source>
        <dbReference type="ARBA" id="ARBA00023236"/>
    </source>
</evidence>
<comment type="catalytic activity">
    <reaction evidence="12">
        <text>Hydrolysis of Ala-|-Gly bond in repressor LexA.</text>
        <dbReference type="EC" id="3.4.21.88"/>
    </reaction>
</comment>
<keyword evidence="7 12" id="KW-0805">Transcription regulation</keyword>
<evidence type="ECO:0000313" key="17">
    <source>
        <dbReference type="Proteomes" id="UP001317705"/>
    </source>
</evidence>
<dbReference type="InterPro" id="IPR006200">
    <property type="entry name" value="LexA"/>
</dbReference>
<dbReference type="SUPFAM" id="SSF51306">
    <property type="entry name" value="LexA/Signal peptidase"/>
    <property type="match status" value="1"/>
</dbReference>
<dbReference type="Pfam" id="PF01726">
    <property type="entry name" value="LexA_DNA_bind"/>
    <property type="match status" value="1"/>
</dbReference>
<dbReference type="HAMAP" id="MF_00015">
    <property type="entry name" value="LexA"/>
    <property type="match status" value="1"/>
</dbReference>
<comment type="function">
    <text evidence="12">Represses a number of genes involved in the response to DNA damage (SOS response), including recA and lexA. In the presence of single-stranded DNA, RecA interacts with LexA causing an autocatalytic cleavage which disrupts the DNA-binding part of LexA, leading to derepression of the SOS regulon and eventually DNA repair.</text>
</comment>
<evidence type="ECO:0000256" key="5">
    <source>
        <dbReference type="ARBA" id="ARBA00022801"/>
    </source>
</evidence>
<dbReference type="RefSeq" id="WP_282003777.1">
    <property type="nucleotide sequence ID" value="NZ_AP027151.1"/>
</dbReference>
<evidence type="ECO:0000256" key="10">
    <source>
        <dbReference type="ARBA" id="ARBA00023204"/>
    </source>
</evidence>
<proteinExistence type="inferred from homology"/>
<feature type="active site" description="For autocatalytic cleavage activity" evidence="12">
    <location>
        <position position="158"/>
    </location>
</feature>
<dbReference type="PRINTS" id="PR00726">
    <property type="entry name" value="LEXASERPTASE"/>
</dbReference>
<keyword evidence="6 12" id="KW-0068">Autocatalytic cleavage</keyword>